<reference evidence="2 3" key="1">
    <citation type="journal article" date="2018" name="Sci. Rep.">
        <title>Characterisation of pathogen-specific regions and novel effector candidates in Fusarium oxysporum f. sp. cepae.</title>
        <authorList>
            <person name="Armitage A.D."/>
            <person name="Taylor A."/>
            <person name="Sobczyk M.K."/>
            <person name="Baxter L."/>
            <person name="Greenfield B.P."/>
            <person name="Bates H.J."/>
            <person name="Wilson F."/>
            <person name="Jackson A.C."/>
            <person name="Ott S."/>
            <person name="Harrison R.J."/>
            <person name="Clarkson J.P."/>
        </authorList>
    </citation>
    <scope>NUCLEOTIDE SEQUENCE [LARGE SCALE GENOMIC DNA]</scope>
    <source>
        <strain evidence="2 3">Fp_A8</strain>
    </source>
</reference>
<feature type="compositionally biased region" description="Polar residues" evidence="1">
    <location>
        <begin position="333"/>
        <end position="357"/>
    </location>
</feature>
<comment type="caution">
    <text evidence="2">The sequence shown here is derived from an EMBL/GenBank/DDBJ whole genome shotgun (WGS) entry which is preliminary data.</text>
</comment>
<protein>
    <submittedName>
        <fullName evidence="2">Uncharacterized protein</fullName>
    </submittedName>
</protein>
<evidence type="ECO:0000313" key="2">
    <source>
        <dbReference type="EMBL" id="RKL35799.1"/>
    </source>
</evidence>
<sequence>MGNRATCTGANMTPLGTGSEASSSKAGAAARTRNPFTPSSLSTGPRPNRGHSQPHLPVFSSNDFPQAENGNSSNQSNSTAPQTLQDPPRRFNISEKCKVLETCLSMKDEYLSLPPASHHDQEPFWTKVLNDKLSRELVSKFKGWKQVKESVEQWCYARRTLLREGNLPPISPAQPELDTLVDKWNTVFVTRFCQVHRGYFENGVWAMIENRVSWMVSEHVDKSITSMLQTRRDELESSVRPRLLSHNSSLTEYDNAVKSVQDGFTESQRSHTQARESKAVLSMVRELRPVLENALSQHLNSARQNRREPSSEHHTGPAMPTEPAALRNGPGGHSTSASSMSQRPMSRAVSSPTTNGNKRPLPDSSELPRTETAPRITPIYDDRNRPNDQQKRPRLDRGSPSDVPSRDESSNRYSPLRRPPVPRTPGRPSSPSTQERQNRPSSDLRRDSQYPDRWDGDGELRRRCPPRGFREDTVEFDEMSTRRQNQLIRTQNRTLLEKIEELGPRRRS</sequence>
<feature type="region of interest" description="Disordered" evidence="1">
    <location>
        <begin position="1"/>
        <end position="91"/>
    </location>
</feature>
<organism evidence="2 3">
    <name type="scientific">Gibberella intermedia</name>
    <name type="common">Bulb rot disease fungus</name>
    <name type="synonym">Fusarium proliferatum</name>
    <dbReference type="NCBI Taxonomy" id="948311"/>
    <lineage>
        <taxon>Eukaryota</taxon>
        <taxon>Fungi</taxon>
        <taxon>Dikarya</taxon>
        <taxon>Ascomycota</taxon>
        <taxon>Pezizomycotina</taxon>
        <taxon>Sordariomycetes</taxon>
        <taxon>Hypocreomycetidae</taxon>
        <taxon>Hypocreales</taxon>
        <taxon>Nectriaceae</taxon>
        <taxon>Fusarium</taxon>
        <taxon>Fusarium fujikuroi species complex</taxon>
    </lineage>
</organism>
<accession>A0A420T2J0</accession>
<feature type="compositionally biased region" description="Polar residues" evidence="1">
    <location>
        <begin position="1"/>
        <end position="11"/>
    </location>
</feature>
<feature type="compositionally biased region" description="Polar residues" evidence="1">
    <location>
        <begin position="34"/>
        <end position="45"/>
    </location>
</feature>
<dbReference type="Proteomes" id="UP000283569">
    <property type="component" value="Unassembled WGS sequence"/>
</dbReference>
<feature type="compositionally biased region" description="Basic and acidic residues" evidence="1">
    <location>
        <begin position="305"/>
        <end position="315"/>
    </location>
</feature>
<evidence type="ECO:0000313" key="3">
    <source>
        <dbReference type="Proteomes" id="UP000283569"/>
    </source>
</evidence>
<feature type="compositionally biased region" description="Polar residues" evidence="1">
    <location>
        <begin position="59"/>
        <end position="85"/>
    </location>
</feature>
<name>A0A420T2J0_GIBIN</name>
<feature type="compositionally biased region" description="Basic and acidic residues" evidence="1">
    <location>
        <begin position="436"/>
        <end position="473"/>
    </location>
</feature>
<feature type="compositionally biased region" description="Low complexity" evidence="1">
    <location>
        <begin position="16"/>
        <end position="30"/>
    </location>
</feature>
<evidence type="ECO:0000256" key="1">
    <source>
        <dbReference type="SAM" id="MobiDB-lite"/>
    </source>
</evidence>
<feature type="region of interest" description="Disordered" evidence="1">
    <location>
        <begin position="298"/>
        <end position="484"/>
    </location>
</feature>
<gene>
    <name evidence="2" type="ORF">BFJ72_g8499</name>
</gene>
<proteinExistence type="predicted"/>
<feature type="compositionally biased region" description="Basic and acidic residues" evidence="1">
    <location>
        <begin position="380"/>
        <end position="410"/>
    </location>
</feature>
<dbReference type="AlphaFoldDB" id="A0A420T2J0"/>
<dbReference type="EMBL" id="MRDB01000030">
    <property type="protein sequence ID" value="RKL35799.1"/>
    <property type="molecule type" value="Genomic_DNA"/>
</dbReference>